<dbReference type="EMBL" id="CP028919">
    <property type="protein sequence ID" value="AWB50700.1"/>
    <property type="molecule type" value="Genomic_DNA"/>
</dbReference>
<sequence>MAKLKEYSNPQSDANKAKAALLEKFRTASAATDLSAKLAAHAEVARARDLRHAARDAEKLAERQRVADEAAAVIAEEMRRQAAEAAEIEASQSAQDRRIALVLSDEAARQTARNLRYAKRKATQLVA</sequence>
<evidence type="ECO:0000313" key="2">
    <source>
        <dbReference type="Proteomes" id="UP000244496"/>
    </source>
</evidence>
<keyword evidence="2" id="KW-1185">Reference proteome</keyword>
<dbReference type="OrthoDB" id="7691741at2"/>
<accession>A0A2S0USE4</accession>
<reference evidence="1 2" key="1">
    <citation type="submission" date="2018-04" db="EMBL/GenBank/DDBJ databases">
        <title>Genome sequencing of Gemmobacter.</title>
        <authorList>
            <person name="Yi H."/>
            <person name="Baek M.-G."/>
        </authorList>
    </citation>
    <scope>NUCLEOTIDE SEQUENCE [LARGE SCALE GENOMIC DNA]</scope>
    <source>
        <strain evidence="1 2">HYN0069</strain>
        <plasmid evidence="2">Plasmid unnamed1</plasmid>
    </source>
</reference>
<evidence type="ECO:0000313" key="1">
    <source>
        <dbReference type="EMBL" id="AWB50700.1"/>
    </source>
</evidence>
<dbReference type="InterPro" id="IPR045510">
    <property type="entry name" value="DUF6481"/>
</dbReference>
<keyword evidence="1" id="KW-0614">Plasmid</keyword>
<proteinExistence type="predicted"/>
<dbReference type="Pfam" id="PF20089">
    <property type="entry name" value="DUF6481"/>
    <property type="match status" value="1"/>
</dbReference>
<dbReference type="Proteomes" id="UP000244496">
    <property type="component" value="Plasmid unnamed1"/>
</dbReference>
<dbReference type="RefSeq" id="WP_108437505.1">
    <property type="nucleotide sequence ID" value="NZ_CP028919.1"/>
</dbReference>
<geneLocation type="plasmid" evidence="1">
    <name>unnamed1</name>
</geneLocation>
<name>A0A2S0USE4_9RHOB</name>
<dbReference type="KEGG" id="geh:HYN69_19170"/>
<dbReference type="AlphaFoldDB" id="A0A2S0USE4"/>
<gene>
    <name evidence="1" type="ORF">HYN69_19170</name>
</gene>
<organism evidence="1 2">
    <name type="scientific">Paragemmobacter aquarius</name>
    <dbReference type="NCBI Taxonomy" id="2169400"/>
    <lineage>
        <taxon>Bacteria</taxon>
        <taxon>Pseudomonadati</taxon>
        <taxon>Pseudomonadota</taxon>
        <taxon>Alphaproteobacteria</taxon>
        <taxon>Rhodobacterales</taxon>
        <taxon>Paracoccaceae</taxon>
        <taxon>Paragemmobacter</taxon>
    </lineage>
</organism>
<protein>
    <submittedName>
        <fullName evidence="1">Uncharacterized protein</fullName>
    </submittedName>
</protein>